<dbReference type="RefSeq" id="WP_264513865.1">
    <property type="nucleotide sequence ID" value="NZ_JAPDDR010000005.1"/>
</dbReference>
<evidence type="ECO:0000256" key="1">
    <source>
        <dbReference type="SAM" id="MobiDB-lite"/>
    </source>
</evidence>
<dbReference type="NCBIfam" id="TIGR01725">
    <property type="entry name" value="phge_HK97_gp10"/>
    <property type="match status" value="1"/>
</dbReference>
<protein>
    <recommendedName>
        <fullName evidence="4">HK97 gp10 family phage protein</fullName>
    </recommendedName>
</protein>
<dbReference type="EMBL" id="JAPDDR010000005">
    <property type="protein sequence ID" value="MCW1914340.1"/>
    <property type="molecule type" value="Genomic_DNA"/>
</dbReference>
<dbReference type="Proteomes" id="UP001165653">
    <property type="component" value="Unassembled WGS sequence"/>
</dbReference>
<sequence length="119" mass="13274">MKRSLVHRASSKPSKGLFGVKVTVKGGARSSDRLAHRKGNAGKDYYPDAVERYYRFAELGTKYHPAQPYLKPALEGKADEVLNVVKRELAAGLERDSSGKRGAFEVPREKFQVPTKTIR</sequence>
<comment type="caution">
    <text evidence="2">The sequence shown here is derived from an EMBL/GenBank/DDBJ whole genome shotgun (WGS) entry which is preliminary data.</text>
</comment>
<evidence type="ECO:0008006" key="4">
    <source>
        <dbReference type="Google" id="ProtNLM"/>
    </source>
</evidence>
<feature type="compositionally biased region" description="Basic and acidic residues" evidence="1">
    <location>
        <begin position="96"/>
        <end position="111"/>
    </location>
</feature>
<keyword evidence="3" id="KW-1185">Reference proteome</keyword>
<gene>
    <name evidence="2" type="ORF">OJ996_12190</name>
</gene>
<organism evidence="2 3">
    <name type="scientific">Luteolibacter rhizosphaerae</name>
    <dbReference type="NCBI Taxonomy" id="2989719"/>
    <lineage>
        <taxon>Bacteria</taxon>
        <taxon>Pseudomonadati</taxon>
        <taxon>Verrucomicrobiota</taxon>
        <taxon>Verrucomicrobiia</taxon>
        <taxon>Verrucomicrobiales</taxon>
        <taxon>Verrucomicrobiaceae</taxon>
        <taxon>Luteolibacter</taxon>
    </lineage>
</organism>
<evidence type="ECO:0000313" key="2">
    <source>
        <dbReference type="EMBL" id="MCW1914340.1"/>
    </source>
</evidence>
<name>A0ABT3G3C7_9BACT</name>
<dbReference type="InterPro" id="IPR010064">
    <property type="entry name" value="HK97-gp10_tail"/>
</dbReference>
<proteinExistence type="predicted"/>
<feature type="region of interest" description="Disordered" evidence="1">
    <location>
        <begin position="96"/>
        <end position="119"/>
    </location>
</feature>
<evidence type="ECO:0000313" key="3">
    <source>
        <dbReference type="Proteomes" id="UP001165653"/>
    </source>
</evidence>
<accession>A0ABT3G3C7</accession>
<reference evidence="2" key="1">
    <citation type="submission" date="2022-10" db="EMBL/GenBank/DDBJ databases">
        <title>Luteolibacter sp. GHJ8, whole genome shotgun sequencing project.</title>
        <authorList>
            <person name="Zhao G."/>
            <person name="Shen L."/>
        </authorList>
    </citation>
    <scope>NUCLEOTIDE SEQUENCE</scope>
    <source>
        <strain evidence="2">GHJ8</strain>
    </source>
</reference>